<evidence type="ECO:0000259" key="4">
    <source>
        <dbReference type="PROSITE" id="PS51332"/>
    </source>
</evidence>
<dbReference type="Gene3D" id="1.10.1240.10">
    <property type="entry name" value="Methionine synthase domain"/>
    <property type="match status" value="1"/>
</dbReference>
<dbReference type="SUPFAM" id="SSF52242">
    <property type="entry name" value="Cobalamin (vitamin B12)-binding domain"/>
    <property type="match status" value="1"/>
</dbReference>
<dbReference type="GO" id="GO:0046653">
    <property type="term" value="P:tetrahydrofolate metabolic process"/>
    <property type="evidence" value="ECO:0007669"/>
    <property type="project" value="TreeGrafter"/>
</dbReference>
<sequence>MIDYAKLTQALGDLDEDAVFEQLDLITKEENVDSEAAVKACQDGLAIVGKRFESNEYFVGDLIYSGDLMSDAFARLKPFIAGDISGKLGKLVFCTVKDDLHDIGKNIVKCMFETAGFEVIDLGIDVAPETIIAALKESKAKILGLSGVLTLAIESMKKTVEALNAEGMRDDIKVIIGGAPVTAEYCELVGADAWSINAAESVEICRKWAEEVYQ</sequence>
<keyword evidence="6" id="KW-0489">Methyltransferase</keyword>
<dbReference type="GO" id="GO:0005829">
    <property type="term" value="C:cytosol"/>
    <property type="evidence" value="ECO:0007669"/>
    <property type="project" value="TreeGrafter"/>
</dbReference>
<evidence type="ECO:0000313" key="6">
    <source>
        <dbReference type="EMBL" id="TLD00155.1"/>
    </source>
</evidence>
<dbReference type="GO" id="GO:0031419">
    <property type="term" value="F:cobalamin binding"/>
    <property type="evidence" value="ECO:0007669"/>
    <property type="project" value="InterPro"/>
</dbReference>
<dbReference type="InterPro" id="IPR036594">
    <property type="entry name" value="Meth_synthase_dom"/>
</dbReference>
<comment type="similarity">
    <text evidence="1">Belongs to the methylamine corrinoid protein family.</text>
</comment>
<keyword evidence="6" id="KW-0808">Transferase</keyword>
<dbReference type="OrthoDB" id="1805264at2"/>
<keyword evidence="3" id="KW-0170">Cobalt</keyword>
<dbReference type="Pfam" id="PF02607">
    <property type="entry name" value="B12-binding_2"/>
    <property type="match status" value="1"/>
</dbReference>
<dbReference type="Pfam" id="PF02310">
    <property type="entry name" value="B12-binding"/>
    <property type="match status" value="1"/>
</dbReference>
<organism evidence="6 7">
    <name type="scientific">Robinsoniella peoriensis</name>
    <dbReference type="NCBI Taxonomy" id="180332"/>
    <lineage>
        <taxon>Bacteria</taxon>
        <taxon>Bacillati</taxon>
        <taxon>Bacillota</taxon>
        <taxon>Clostridia</taxon>
        <taxon>Lachnospirales</taxon>
        <taxon>Lachnospiraceae</taxon>
        <taxon>Robinsoniella</taxon>
    </lineage>
</organism>
<evidence type="ECO:0000313" key="7">
    <source>
        <dbReference type="Proteomes" id="UP000306509"/>
    </source>
</evidence>
<protein>
    <submittedName>
        <fullName evidence="6">Methionine synthase</fullName>
        <ecNumber evidence="6">2.1.1.13</ecNumber>
    </submittedName>
</protein>
<dbReference type="PROSITE" id="PS51337">
    <property type="entry name" value="B12_BINDING_NTER"/>
    <property type="match status" value="1"/>
</dbReference>
<keyword evidence="7" id="KW-1185">Reference proteome</keyword>
<dbReference type="InterPro" id="IPR006158">
    <property type="entry name" value="Cobalamin-bd"/>
</dbReference>
<dbReference type="PANTHER" id="PTHR45833:SF1">
    <property type="entry name" value="METHIONINE SYNTHASE"/>
    <property type="match status" value="1"/>
</dbReference>
<dbReference type="Gene3D" id="3.40.50.280">
    <property type="entry name" value="Cobalamin-binding domain"/>
    <property type="match status" value="1"/>
</dbReference>
<keyword evidence="2" id="KW-0479">Metal-binding</keyword>
<feature type="domain" description="B12-binding" evidence="4">
    <location>
        <begin position="88"/>
        <end position="214"/>
    </location>
</feature>
<dbReference type="GO" id="GO:0050667">
    <property type="term" value="P:homocysteine metabolic process"/>
    <property type="evidence" value="ECO:0007669"/>
    <property type="project" value="TreeGrafter"/>
</dbReference>
<evidence type="ECO:0000256" key="3">
    <source>
        <dbReference type="ARBA" id="ARBA00023285"/>
    </source>
</evidence>
<dbReference type="SUPFAM" id="SSF47644">
    <property type="entry name" value="Methionine synthase domain"/>
    <property type="match status" value="1"/>
</dbReference>
<dbReference type="GO" id="GO:0032259">
    <property type="term" value="P:methylation"/>
    <property type="evidence" value="ECO:0007669"/>
    <property type="project" value="UniProtKB-KW"/>
</dbReference>
<dbReference type="PROSITE" id="PS51332">
    <property type="entry name" value="B12_BINDING"/>
    <property type="match status" value="1"/>
</dbReference>
<dbReference type="GO" id="GO:0046872">
    <property type="term" value="F:metal ion binding"/>
    <property type="evidence" value="ECO:0007669"/>
    <property type="project" value="UniProtKB-KW"/>
</dbReference>
<dbReference type="RefSeq" id="WP_027294917.1">
    <property type="nucleotide sequence ID" value="NZ_CABMJZ010000089.1"/>
</dbReference>
<dbReference type="FunFam" id="3.40.50.280:FF:000003">
    <property type="entry name" value="Dimethylamine methyltransferase corrinoid protein"/>
    <property type="match status" value="1"/>
</dbReference>
<dbReference type="InterPro" id="IPR036724">
    <property type="entry name" value="Cobalamin-bd_sf"/>
</dbReference>
<accession>A0A4U8Q5M9</accession>
<dbReference type="EMBL" id="QGQD01000058">
    <property type="protein sequence ID" value="TLD00155.1"/>
    <property type="molecule type" value="Genomic_DNA"/>
</dbReference>
<dbReference type="EC" id="2.1.1.13" evidence="6"/>
<dbReference type="InterPro" id="IPR050554">
    <property type="entry name" value="Met_Synthase/Corrinoid"/>
</dbReference>
<evidence type="ECO:0000259" key="5">
    <source>
        <dbReference type="PROSITE" id="PS51337"/>
    </source>
</evidence>
<evidence type="ECO:0000256" key="1">
    <source>
        <dbReference type="ARBA" id="ARBA00010854"/>
    </source>
</evidence>
<dbReference type="PANTHER" id="PTHR45833">
    <property type="entry name" value="METHIONINE SYNTHASE"/>
    <property type="match status" value="1"/>
</dbReference>
<proteinExistence type="inferred from homology"/>
<comment type="caution">
    <text evidence="6">The sequence shown here is derived from an EMBL/GenBank/DDBJ whole genome shotgun (WGS) entry which is preliminary data.</text>
</comment>
<feature type="domain" description="B12-binding N-terminal" evidence="5">
    <location>
        <begin position="1"/>
        <end position="88"/>
    </location>
</feature>
<dbReference type="STRING" id="180332.GCA_000797495_03040"/>
<reference evidence="6 7" key="1">
    <citation type="journal article" date="2019" name="Anaerobe">
        <title>Detection of Robinsoniella peoriensis in multiple bone samples of a trauma patient.</title>
        <authorList>
            <person name="Schrottner P."/>
            <person name="Hartwich K."/>
            <person name="Bunk B."/>
            <person name="Schober I."/>
            <person name="Helbig S."/>
            <person name="Rudolph W.W."/>
            <person name="Gunzer F."/>
        </authorList>
    </citation>
    <scope>NUCLEOTIDE SEQUENCE [LARGE SCALE GENOMIC DNA]</scope>
    <source>
        <strain evidence="6 7">DSM 106044</strain>
    </source>
</reference>
<dbReference type="SMART" id="SM01018">
    <property type="entry name" value="B12-binding_2"/>
    <property type="match status" value="1"/>
</dbReference>
<dbReference type="GO" id="GO:0008705">
    <property type="term" value="F:methionine synthase activity"/>
    <property type="evidence" value="ECO:0007669"/>
    <property type="project" value="UniProtKB-EC"/>
</dbReference>
<dbReference type="InterPro" id="IPR003759">
    <property type="entry name" value="Cbl-bd_cap"/>
</dbReference>
<gene>
    <name evidence="6" type="primary">metH_4</name>
    <name evidence="6" type="ORF">DSM106044_02994</name>
</gene>
<dbReference type="AlphaFoldDB" id="A0A4U8Q5M9"/>
<name>A0A4U8Q5M9_9FIRM</name>
<evidence type="ECO:0000256" key="2">
    <source>
        <dbReference type="ARBA" id="ARBA00022723"/>
    </source>
</evidence>
<dbReference type="Proteomes" id="UP000306509">
    <property type="component" value="Unassembled WGS sequence"/>
</dbReference>